<protein>
    <submittedName>
        <fullName evidence="1">Uncharacterized protein</fullName>
    </submittedName>
</protein>
<proteinExistence type="predicted"/>
<accession>A0ABD2Z5X8</accession>
<sequence>MSTPVFRATIPTTGPNREKGWSIMNVAGATHATIEAAGFIASGSQKLGAAHKFSTTTKIEQLATQITSNKVQGTCEVKVAAAMEFVIAPTGAQKNVTDVIDAYVNFEFNPLTKKQFN</sequence>
<keyword evidence="2" id="KW-1185">Reference proteome</keyword>
<dbReference type="AlphaFoldDB" id="A0ABD2Z5X8"/>
<evidence type="ECO:0000313" key="2">
    <source>
        <dbReference type="Proteomes" id="UP001630127"/>
    </source>
</evidence>
<organism evidence="1 2">
    <name type="scientific">Cinchona calisaya</name>
    <dbReference type="NCBI Taxonomy" id="153742"/>
    <lineage>
        <taxon>Eukaryota</taxon>
        <taxon>Viridiplantae</taxon>
        <taxon>Streptophyta</taxon>
        <taxon>Embryophyta</taxon>
        <taxon>Tracheophyta</taxon>
        <taxon>Spermatophyta</taxon>
        <taxon>Magnoliopsida</taxon>
        <taxon>eudicotyledons</taxon>
        <taxon>Gunneridae</taxon>
        <taxon>Pentapetalae</taxon>
        <taxon>asterids</taxon>
        <taxon>lamiids</taxon>
        <taxon>Gentianales</taxon>
        <taxon>Rubiaceae</taxon>
        <taxon>Cinchonoideae</taxon>
        <taxon>Cinchoneae</taxon>
        <taxon>Cinchona</taxon>
    </lineage>
</organism>
<name>A0ABD2Z5X8_9GENT</name>
<gene>
    <name evidence="1" type="ORF">ACH5RR_026214</name>
</gene>
<dbReference type="Proteomes" id="UP001630127">
    <property type="component" value="Unassembled WGS sequence"/>
</dbReference>
<reference evidence="1 2" key="1">
    <citation type="submission" date="2024-11" db="EMBL/GenBank/DDBJ databases">
        <title>A near-complete genome assembly of Cinchona calisaya.</title>
        <authorList>
            <person name="Lian D.C."/>
            <person name="Zhao X.W."/>
            <person name="Wei L."/>
        </authorList>
    </citation>
    <scope>NUCLEOTIDE SEQUENCE [LARGE SCALE GENOMIC DNA]</scope>
    <source>
        <tissue evidence="1">Nenye</tissue>
    </source>
</reference>
<evidence type="ECO:0000313" key="1">
    <source>
        <dbReference type="EMBL" id="KAL3513497.1"/>
    </source>
</evidence>
<dbReference type="EMBL" id="JBJUIK010000011">
    <property type="protein sequence ID" value="KAL3513497.1"/>
    <property type="molecule type" value="Genomic_DNA"/>
</dbReference>
<comment type="caution">
    <text evidence="1">The sequence shown here is derived from an EMBL/GenBank/DDBJ whole genome shotgun (WGS) entry which is preliminary data.</text>
</comment>